<keyword evidence="9 13" id="KW-1133">Transmembrane helix</keyword>
<proteinExistence type="predicted"/>
<gene>
    <name evidence="15" type="ORF">DCMF_18810</name>
</gene>
<dbReference type="KEGG" id="fwa:DCMF_18810"/>
<keyword evidence="11 13" id="KW-0472">Membrane</keyword>
<evidence type="ECO:0000256" key="7">
    <source>
        <dbReference type="ARBA" id="ARBA00022857"/>
    </source>
</evidence>
<dbReference type="AlphaFoldDB" id="A0A3G1KVQ7"/>
<feature type="domain" description="NAD(P) transhydrogenase alpha subunit C-terminal" evidence="14">
    <location>
        <begin position="7"/>
        <end position="89"/>
    </location>
</feature>
<comment type="function">
    <text evidence="1">The transhydrogenation between NADH and NADP is coupled to respiration and ATP hydrolysis and functions as a proton pump across the membrane.</text>
</comment>
<evidence type="ECO:0000256" key="12">
    <source>
        <dbReference type="ARBA" id="ARBA00048202"/>
    </source>
</evidence>
<dbReference type="Pfam" id="PF12769">
    <property type="entry name" value="PNTB_4TM"/>
    <property type="match status" value="1"/>
</dbReference>
<evidence type="ECO:0000256" key="5">
    <source>
        <dbReference type="ARBA" id="ARBA00022519"/>
    </source>
</evidence>
<feature type="transmembrane region" description="Helical" evidence="13">
    <location>
        <begin position="32"/>
        <end position="54"/>
    </location>
</feature>
<evidence type="ECO:0000256" key="1">
    <source>
        <dbReference type="ARBA" id="ARBA00003943"/>
    </source>
</evidence>
<evidence type="ECO:0000256" key="8">
    <source>
        <dbReference type="ARBA" id="ARBA00022967"/>
    </source>
</evidence>
<dbReference type="EC" id="7.1.1.1" evidence="3"/>
<evidence type="ECO:0000256" key="6">
    <source>
        <dbReference type="ARBA" id="ARBA00022692"/>
    </source>
</evidence>
<evidence type="ECO:0000256" key="9">
    <source>
        <dbReference type="ARBA" id="ARBA00022989"/>
    </source>
</evidence>
<dbReference type="InterPro" id="IPR024605">
    <property type="entry name" value="NADP_transhyd_a_C"/>
</dbReference>
<evidence type="ECO:0000313" key="16">
    <source>
        <dbReference type="Proteomes" id="UP000323521"/>
    </source>
</evidence>
<evidence type="ECO:0000256" key="2">
    <source>
        <dbReference type="ARBA" id="ARBA00004429"/>
    </source>
</evidence>
<sequence length="92" mass="9607">MNALLLIALFIAATLAGYKVISNVPSLLHTPLMSGMNALSGVTVLGALVATALAVVTVHKWLGAVAIVLATINTVGGFYVTHRMLKMFKTRG</sequence>
<keyword evidence="10" id="KW-0520">NAD</keyword>
<evidence type="ECO:0000256" key="10">
    <source>
        <dbReference type="ARBA" id="ARBA00023027"/>
    </source>
</evidence>
<dbReference type="PANTHER" id="PTHR10160:SF19">
    <property type="entry name" value="PROTON-TRANSLOCATING NAD(P)(+) TRANSHYDROGENASE"/>
    <property type="match status" value="1"/>
</dbReference>
<evidence type="ECO:0000313" key="15">
    <source>
        <dbReference type="EMBL" id="ATW26526.1"/>
    </source>
</evidence>
<organism evidence="15 16">
    <name type="scientific">Formimonas warabiya</name>
    <dbReference type="NCBI Taxonomy" id="1761012"/>
    <lineage>
        <taxon>Bacteria</taxon>
        <taxon>Bacillati</taxon>
        <taxon>Bacillota</taxon>
        <taxon>Clostridia</taxon>
        <taxon>Eubacteriales</taxon>
        <taxon>Peptococcaceae</taxon>
        <taxon>Candidatus Formimonas</taxon>
    </lineage>
</organism>
<accession>A0A3G1KVQ7</accession>
<dbReference type="EMBL" id="CP017634">
    <property type="protein sequence ID" value="ATW26526.1"/>
    <property type="molecule type" value="Genomic_DNA"/>
</dbReference>
<keyword evidence="5" id="KW-0997">Cell inner membrane</keyword>
<keyword evidence="6 13" id="KW-0812">Transmembrane</keyword>
<protein>
    <recommendedName>
        <fullName evidence="3">proton-translocating NAD(P)(+) transhydrogenase</fullName>
        <ecNumber evidence="3">7.1.1.1</ecNumber>
    </recommendedName>
</protein>
<dbReference type="GO" id="GO:0006740">
    <property type="term" value="P:NADPH regeneration"/>
    <property type="evidence" value="ECO:0007669"/>
    <property type="project" value="TreeGrafter"/>
</dbReference>
<feature type="transmembrane region" description="Helical" evidence="13">
    <location>
        <begin position="61"/>
        <end position="80"/>
    </location>
</feature>
<comment type="catalytic activity">
    <reaction evidence="12">
        <text>NAD(+) + NADPH + H(+)(in) = NADH + NADP(+) + H(+)(out)</text>
        <dbReference type="Rhea" id="RHEA:47992"/>
        <dbReference type="ChEBI" id="CHEBI:15378"/>
        <dbReference type="ChEBI" id="CHEBI:57540"/>
        <dbReference type="ChEBI" id="CHEBI:57783"/>
        <dbReference type="ChEBI" id="CHEBI:57945"/>
        <dbReference type="ChEBI" id="CHEBI:58349"/>
        <dbReference type="EC" id="7.1.1.1"/>
    </reaction>
</comment>
<dbReference type="Proteomes" id="UP000323521">
    <property type="component" value="Chromosome"/>
</dbReference>
<comment type="subcellular location">
    <subcellularLocation>
        <location evidence="2">Cell inner membrane</location>
        <topology evidence="2">Multi-pass membrane protein</topology>
    </subcellularLocation>
</comment>
<reference evidence="15 16" key="1">
    <citation type="submission" date="2016-10" db="EMBL/GenBank/DDBJ databases">
        <title>Complete Genome Sequence of Peptococcaceae strain DCMF.</title>
        <authorList>
            <person name="Edwards R.J."/>
            <person name="Holland S.I."/>
            <person name="Deshpande N.P."/>
            <person name="Wong Y.K."/>
            <person name="Ertan H."/>
            <person name="Manefield M."/>
            <person name="Russell T.L."/>
            <person name="Lee M.J."/>
        </authorList>
    </citation>
    <scope>NUCLEOTIDE SEQUENCE [LARGE SCALE GENOMIC DNA]</scope>
    <source>
        <strain evidence="15 16">DCMF</strain>
    </source>
</reference>
<evidence type="ECO:0000259" key="14">
    <source>
        <dbReference type="Pfam" id="PF12769"/>
    </source>
</evidence>
<name>A0A3G1KVQ7_FORW1</name>
<dbReference type="OrthoDB" id="9810841at2"/>
<dbReference type="GO" id="GO:0008750">
    <property type="term" value="F:proton-translocating NAD(P)+ transhydrogenase activity"/>
    <property type="evidence" value="ECO:0007669"/>
    <property type="project" value="UniProtKB-EC"/>
</dbReference>
<keyword evidence="7" id="KW-0521">NADP</keyword>
<dbReference type="GO" id="GO:0005886">
    <property type="term" value="C:plasma membrane"/>
    <property type="evidence" value="ECO:0007669"/>
    <property type="project" value="UniProtKB-SubCell"/>
</dbReference>
<keyword evidence="4" id="KW-1003">Cell membrane</keyword>
<evidence type="ECO:0000256" key="4">
    <source>
        <dbReference type="ARBA" id="ARBA00022475"/>
    </source>
</evidence>
<keyword evidence="16" id="KW-1185">Reference proteome</keyword>
<keyword evidence="8" id="KW-1278">Translocase</keyword>
<dbReference type="RefSeq" id="WP_148135844.1">
    <property type="nucleotide sequence ID" value="NZ_CP017634.1"/>
</dbReference>
<evidence type="ECO:0000256" key="13">
    <source>
        <dbReference type="SAM" id="Phobius"/>
    </source>
</evidence>
<dbReference type="GO" id="GO:0050661">
    <property type="term" value="F:NADP binding"/>
    <property type="evidence" value="ECO:0007669"/>
    <property type="project" value="TreeGrafter"/>
</dbReference>
<evidence type="ECO:0000256" key="11">
    <source>
        <dbReference type="ARBA" id="ARBA00023136"/>
    </source>
</evidence>
<evidence type="ECO:0000256" key="3">
    <source>
        <dbReference type="ARBA" id="ARBA00012943"/>
    </source>
</evidence>
<dbReference type="PANTHER" id="PTHR10160">
    <property type="entry name" value="NAD(P) TRANSHYDROGENASE"/>
    <property type="match status" value="1"/>
</dbReference>